<feature type="compositionally biased region" description="Acidic residues" evidence="1">
    <location>
        <begin position="357"/>
        <end position="375"/>
    </location>
</feature>
<feature type="compositionally biased region" description="Low complexity" evidence="1">
    <location>
        <begin position="222"/>
        <end position="234"/>
    </location>
</feature>
<protein>
    <submittedName>
        <fullName evidence="2">Uncharacterized protein</fullName>
    </submittedName>
</protein>
<evidence type="ECO:0000313" key="2">
    <source>
        <dbReference type="EMBL" id="KAL0565372.1"/>
    </source>
</evidence>
<feature type="compositionally biased region" description="Acidic residues" evidence="1">
    <location>
        <begin position="74"/>
        <end position="87"/>
    </location>
</feature>
<feature type="compositionally biased region" description="Polar residues" evidence="1">
    <location>
        <begin position="89"/>
        <end position="99"/>
    </location>
</feature>
<evidence type="ECO:0000313" key="3">
    <source>
        <dbReference type="Proteomes" id="UP001465976"/>
    </source>
</evidence>
<accession>A0ABR3ER51</accession>
<name>A0ABR3ER51_9AGAR</name>
<proteinExistence type="predicted"/>
<feature type="compositionally biased region" description="Basic and acidic residues" evidence="1">
    <location>
        <begin position="165"/>
        <end position="174"/>
    </location>
</feature>
<comment type="caution">
    <text evidence="2">The sequence shown here is derived from an EMBL/GenBank/DDBJ whole genome shotgun (WGS) entry which is preliminary data.</text>
</comment>
<evidence type="ECO:0000256" key="1">
    <source>
        <dbReference type="SAM" id="MobiDB-lite"/>
    </source>
</evidence>
<feature type="compositionally biased region" description="Low complexity" evidence="1">
    <location>
        <begin position="328"/>
        <end position="337"/>
    </location>
</feature>
<gene>
    <name evidence="2" type="ORF">V5O48_016650</name>
</gene>
<sequence>MPGSAENEMALPPARPLKRSASTASLPTPPRTTRRRRNAKSKRVAPVSSDEDNSDIEEKRGRAVKRRKISGIKEDEDEEAFWADDGVEQASTKPKSTMSEPEMTLAGFDDSDTETTSFLSRRQSKQSASASTGSAPVSPPPSYRRPRGAKVVNLKMTRQQVLKSVVEEREQEQKEDQEEKDASPGTIVSSPPTTPKTPKAQIRSGISPMMLLRDSPDNPFLSSPESPSGTGPSTAAATDEQGKGSVLEEKPFVQMVFRGVRKSYPNPYYDHKRGRPKSPNPNSLLPPEHPDYSPDLRGKAKMLWPSKKSKASPEEPKTPTKKPLSKNAAAAVAAAAALKTPPLTRKRVSGKTRNLVESDDEDEDDGHNGLDEDDVLPVRPLRLFTEKSS</sequence>
<dbReference type="EMBL" id="JBAHYK010002292">
    <property type="protein sequence ID" value="KAL0565372.1"/>
    <property type="molecule type" value="Genomic_DNA"/>
</dbReference>
<feature type="compositionally biased region" description="Low complexity" evidence="1">
    <location>
        <begin position="125"/>
        <end position="136"/>
    </location>
</feature>
<feature type="compositionally biased region" description="Basic residues" evidence="1">
    <location>
        <begin position="32"/>
        <end position="43"/>
    </location>
</feature>
<dbReference type="Proteomes" id="UP001465976">
    <property type="component" value="Unassembled WGS sequence"/>
</dbReference>
<keyword evidence="3" id="KW-1185">Reference proteome</keyword>
<organism evidence="2 3">
    <name type="scientific">Marasmius crinis-equi</name>
    <dbReference type="NCBI Taxonomy" id="585013"/>
    <lineage>
        <taxon>Eukaryota</taxon>
        <taxon>Fungi</taxon>
        <taxon>Dikarya</taxon>
        <taxon>Basidiomycota</taxon>
        <taxon>Agaricomycotina</taxon>
        <taxon>Agaricomycetes</taxon>
        <taxon>Agaricomycetidae</taxon>
        <taxon>Agaricales</taxon>
        <taxon>Marasmiineae</taxon>
        <taxon>Marasmiaceae</taxon>
        <taxon>Marasmius</taxon>
    </lineage>
</organism>
<feature type="compositionally biased region" description="Basic and acidic residues" evidence="1">
    <location>
        <begin position="240"/>
        <end position="251"/>
    </location>
</feature>
<feature type="compositionally biased region" description="Basic and acidic residues" evidence="1">
    <location>
        <begin position="288"/>
        <end position="298"/>
    </location>
</feature>
<reference evidence="2 3" key="1">
    <citation type="submission" date="2024-02" db="EMBL/GenBank/DDBJ databases">
        <title>A draft genome for the cacao thread blight pathogen Marasmius crinis-equi.</title>
        <authorList>
            <person name="Cohen S.P."/>
            <person name="Baruah I.K."/>
            <person name="Amoako-Attah I."/>
            <person name="Bukari Y."/>
            <person name="Meinhardt L.W."/>
            <person name="Bailey B.A."/>
        </authorList>
    </citation>
    <scope>NUCLEOTIDE SEQUENCE [LARGE SCALE GENOMIC DNA]</scope>
    <source>
        <strain evidence="2 3">GH-76</strain>
    </source>
</reference>
<feature type="region of interest" description="Disordered" evidence="1">
    <location>
        <begin position="1"/>
        <end position="389"/>
    </location>
</feature>